<proteinExistence type="inferred from homology"/>
<dbReference type="PANTHER" id="PTHR42862:SF1">
    <property type="entry name" value="DELTA-1-PYRROLINE-5-CARBOXYLATE DEHYDROGENASE 2, ISOFORM A-RELATED"/>
    <property type="match status" value="1"/>
</dbReference>
<dbReference type="RefSeq" id="WP_103906782.1">
    <property type="nucleotide sequence ID" value="NZ_CP049246.1"/>
</dbReference>
<dbReference type="SUPFAM" id="SSF53720">
    <property type="entry name" value="ALDH-like"/>
    <property type="match status" value="1"/>
</dbReference>
<evidence type="ECO:0000256" key="2">
    <source>
        <dbReference type="ARBA" id="ARBA00009986"/>
    </source>
</evidence>
<dbReference type="OrthoDB" id="9762913at2"/>
<evidence type="ECO:0000256" key="1">
    <source>
        <dbReference type="ARBA" id="ARBA00004786"/>
    </source>
</evidence>
<dbReference type="CDD" id="cd07123">
    <property type="entry name" value="ALDH_F4-17_P5CDH"/>
    <property type="match status" value="1"/>
</dbReference>
<evidence type="ECO:0000313" key="12">
    <source>
        <dbReference type="EMBL" id="SEG46736.1"/>
    </source>
</evidence>
<reference evidence="13" key="1">
    <citation type="submission" date="2016-10" db="EMBL/GenBank/DDBJ databases">
        <authorList>
            <person name="Varghese N."/>
            <person name="Submissions S."/>
        </authorList>
    </citation>
    <scope>NUCLEOTIDE SEQUENCE [LARGE SCALE GENOMIC DNA]</scope>
    <source>
        <strain evidence="13">DSM 22361</strain>
    </source>
</reference>
<dbReference type="InterPro" id="IPR016161">
    <property type="entry name" value="Ald_DH/histidinol_DH"/>
</dbReference>
<dbReference type="InterPro" id="IPR005931">
    <property type="entry name" value="P5CDH/ALDH4A1"/>
</dbReference>
<dbReference type="Proteomes" id="UP000236731">
    <property type="component" value="Unassembled WGS sequence"/>
</dbReference>
<dbReference type="InterPro" id="IPR016160">
    <property type="entry name" value="Ald_DH_CS_CYS"/>
</dbReference>
<evidence type="ECO:0000256" key="3">
    <source>
        <dbReference type="ARBA" id="ARBA00012884"/>
    </source>
</evidence>
<evidence type="ECO:0000259" key="11">
    <source>
        <dbReference type="Pfam" id="PF00171"/>
    </source>
</evidence>
<dbReference type="Gene3D" id="3.40.309.10">
    <property type="entry name" value="Aldehyde Dehydrogenase, Chain A, domain 2"/>
    <property type="match status" value="1"/>
</dbReference>
<keyword evidence="6" id="KW-0642">Proline metabolism</keyword>
<evidence type="ECO:0000256" key="10">
    <source>
        <dbReference type="RuleBase" id="RU003345"/>
    </source>
</evidence>
<evidence type="ECO:0000256" key="6">
    <source>
        <dbReference type="ARBA" id="ARBA00023062"/>
    </source>
</evidence>
<dbReference type="GO" id="GO:0004657">
    <property type="term" value="F:proline dehydrogenase activity"/>
    <property type="evidence" value="ECO:0007669"/>
    <property type="project" value="UniProtKB-ARBA"/>
</dbReference>
<evidence type="ECO:0000256" key="4">
    <source>
        <dbReference type="ARBA" id="ARBA00023002"/>
    </source>
</evidence>
<feature type="domain" description="Aldehyde dehydrogenase" evidence="11">
    <location>
        <begin position="55"/>
        <end position="513"/>
    </location>
</feature>
<dbReference type="GO" id="GO:0003842">
    <property type="term" value="F:L-glutamate gamma-semialdehyde dehydrogenase activity"/>
    <property type="evidence" value="ECO:0007669"/>
    <property type="project" value="UniProtKB-EC"/>
</dbReference>
<evidence type="ECO:0000313" key="13">
    <source>
        <dbReference type="Proteomes" id="UP000236731"/>
    </source>
</evidence>
<dbReference type="GO" id="GO:0010133">
    <property type="term" value="P:L-proline catabolic process to L-glutamate"/>
    <property type="evidence" value="ECO:0007669"/>
    <property type="project" value="UniProtKB-UniPathway"/>
</dbReference>
<dbReference type="EMBL" id="FNUT01000008">
    <property type="protein sequence ID" value="SEG46736.1"/>
    <property type="molecule type" value="Genomic_DNA"/>
</dbReference>
<keyword evidence="5" id="KW-0520">NAD</keyword>
<keyword evidence="4 10" id="KW-0560">Oxidoreductase</keyword>
<comment type="similarity">
    <text evidence="2 10">Belongs to the aldehyde dehydrogenase family.</text>
</comment>
<organism evidence="12 13">
    <name type="scientific">Sphingobacterium lactis</name>
    <dbReference type="NCBI Taxonomy" id="797291"/>
    <lineage>
        <taxon>Bacteria</taxon>
        <taxon>Pseudomonadati</taxon>
        <taxon>Bacteroidota</taxon>
        <taxon>Sphingobacteriia</taxon>
        <taxon>Sphingobacteriales</taxon>
        <taxon>Sphingobacteriaceae</taxon>
        <taxon>Sphingobacterium</taxon>
    </lineage>
</organism>
<sequence length="544" mass="60608">MLKGFFNVPTPTNEPVYSYAPGTKERTLLKEAIAAARATELDIPMYIGGEEVRSSKKVKITPPHDHQHVLGYYNQGTKQDVTNAINAALAAKNDWENLPWEQRAAIFLKAAELISTKYRYKLNAATMLGQSKNPYQAEIDSACEIADFLRFNVKYMTEIYQQQPPISPKNVWNRVEQRPLEGFVFALTPFNFTAIAGNLPTSAAMMGNVVVWKPANTQIYSANVLMQIFREAGVPDGVINLVYVSGPDAGDVIFKHPDFAGIHFTGSTGVFQNIWKTIGENIHLYKTYPRIVGETGGKDFILSHPSADLDVLNTALVRGAFEFQGQKCSAASRAYVPKSLWNDLKSAMERDIKTFKIGGTEDFSNFINAVIDEKAFDKITSYIDRAKDSKDAEVIIGGEYDKSKGYFIHPTVILAKKADYETMSEELFGPVLTVYVYDDNKWEETLKVVDETSIYALTGSIIAQDRYAIEEATHALRNAAGNFYINDKCTGAVVGQQPFGGARGSGTNDKAGSMINLLRWVSPRTIKETFNPDTNYRYPFLLED</sequence>
<accession>A0A1H6AG55</accession>
<evidence type="ECO:0000256" key="8">
    <source>
        <dbReference type="ARBA" id="ARBA00048142"/>
    </source>
</evidence>
<comment type="catalytic activity">
    <reaction evidence="8">
        <text>L-glutamate 5-semialdehyde + NAD(+) + H2O = L-glutamate + NADH + 2 H(+)</text>
        <dbReference type="Rhea" id="RHEA:30235"/>
        <dbReference type="ChEBI" id="CHEBI:15377"/>
        <dbReference type="ChEBI" id="CHEBI:15378"/>
        <dbReference type="ChEBI" id="CHEBI:29985"/>
        <dbReference type="ChEBI" id="CHEBI:57540"/>
        <dbReference type="ChEBI" id="CHEBI:57945"/>
        <dbReference type="ChEBI" id="CHEBI:58066"/>
        <dbReference type="EC" id="1.2.1.88"/>
    </reaction>
</comment>
<evidence type="ECO:0000256" key="9">
    <source>
        <dbReference type="PROSITE-ProRule" id="PRU10007"/>
    </source>
</evidence>
<dbReference type="AlphaFoldDB" id="A0A1H6AG55"/>
<dbReference type="InterPro" id="IPR016162">
    <property type="entry name" value="Ald_DH_N"/>
</dbReference>
<name>A0A1H6AG55_9SPHI</name>
<dbReference type="InterPro" id="IPR016163">
    <property type="entry name" value="Ald_DH_C"/>
</dbReference>
<comment type="pathway">
    <text evidence="1">Amino-acid degradation; L-proline degradation into L-glutamate; L-glutamate from L-proline: step 2/2.</text>
</comment>
<dbReference type="InterPro" id="IPR029510">
    <property type="entry name" value="Ald_DH_CS_GLU"/>
</dbReference>
<dbReference type="InterPro" id="IPR015590">
    <property type="entry name" value="Aldehyde_DH_dom"/>
</dbReference>
<dbReference type="InterPro" id="IPR050485">
    <property type="entry name" value="Proline_metab_enzyme"/>
</dbReference>
<dbReference type="UniPathway" id="UPA00261">
    <property type="reaction ID" value="UER00374"/>
</dbReference>
<evidence type="ECO:0000256" key="7">
    <source>
        <dbReference type="ARBA" id="ARBA00032259"/>
    </source>
</evidence>
<dbReference type="PROSITE" id="PS00687">
    <property type="entry name" value="ALDEHYDE_DEHYDR_GLU"/>
    <property type="match status" value="1"/>
</dbReference>
<feature type="active site" evidence="9">
    <location>
        <position position="294"/>
    </location>
</feature>
<dbReference type="Pfam" id="PF00171">
    <property type="entry name" value="Aldedh"/>
    <property type="match status" value="1"/>
</dbReference>
<dbReference type="FunFam" id="3.40.309.10:FF:000005">
    <property type="entry name" value="1-pyrroline-5-carboxylate dehydrogenase 1"/>
    <property type="match status" value="1"/>
</dbReference>
<dbReference type="GO" id="GO:0009898">
    <property type="term" value="C:cytoplasmic side of plasma membrane"/>
    <property type="evidence" value="ECO:0007669"/>
    <property type="project" value="TreeGrafter"/>
</dbReference>
<protein>
    <recommendedName>
        <fullName evidence="7">L-glutamate gamma-semialdehyde dehydrogenase</fullName>
        <ecNumber evidence="3">1.2.1.88</ecNumber>
    </recommendedName>
    <alternativeName>
        <fullName evidence="7">L-glutamate gamma-semialdehyde dehydrogenase</fullName>
    </alternativeName>
</protein>
<dbReference type="FunFam" id="3.40.605.10:FF:000006">
    <property type="entry name" value="1-pyrroline-5-carboxylate dehydrogenase"/>
    <property type="match status" value="1"/>
</dbReference>
<gene>
    <name evidence="12" type="ORF">SAMN05421877_10897</name>
</gene>
<dbReference type="PANTHER" id="PTHR42862">
    <property type="entry name" value="DELTA-1-PYRROLINE-5-CARBOXYLATE DEHYDROGENASE 1, ISOFORM A-RELATED"/>
    <property type="match status" value="1"/>
</dbReference>
<dbReference type="Gene3D" id="3.40.605.10">
    <property type="entry name" value="Aldehyde Dehydrogenase, Chain A, domain 1"/>
    <property type="match status" value="1"/>
</dbReference>
<dbReference type="EC" id="1.2.1.88" evidence="3"/>
<dbReference type="PROSITE" id="PS00070">
    <property type="entry name" value="ALDEHYDE_DEHYDR_CYS"/>
    <property type="match status" value="1"/>
</dbReference>
<dbReference type="NCBIfam" id="TIGR01236">
    <property type="entry name" value="D1pyr5carbox1"/>
    <property type="match status" value="1"/>
</dbReference>
<evidence type="ECO:0000256" key="5">
    <source>
        <dbReference type="ARBA" id="ARBA00023027"/>
    </source>
</evidence>
<keyword evidence="13" id="KW-1185">Reference proteome</keyword>